<dbReference type="AlphaFoldDB" id="A0AAD7TWD0"/>
<organism evidence="1 2">
    <name type="scientific">Trametes cubensis</name>
    <dbReference type="NCBI Taxonomy" id="1111947"/>
    <lineage>
        <taxon>Eukaryota</taxon>
        <taxon>Fungi</taxon>
        <taxon>Dikarya</taxon>
        <taxon>Basidiomycota</taxon>
        <taxon>Agaricomycotina</taxon>
        <taxon>Agaricomycetes</taxon>
        <taxon>Polyporales</taxon>
        <taxon>Polyporaceae</taxon>
        <taxon>Trametes</taxon>
    </lineage>
</organism>
<dbReference type="Proteomes" id="UP001215151">
    <property type="component" value="Unassembled WGS sequence"/>
</dbReference>
<protein>
    <submittedName>
        <fullName evidence="1">Uncharacterized protein</fullName>
    </submittedName>
</protein>
<name>A0AAD7TWD0_9APHY</name>
<sequence>MSRTAADRLAFVKNLQTETPIHPALRAVAEDQPSAAVDAGSSVSFVGDLPLAMRSDVLNSTLLAQLAANKKYDRQKQTTEWYDYYKTVLETVGWVVEGFSLGAQSDASSYGSVDKLLLKLAATYLTNAEFGLFETMIESLKDDKNGDQVKLFDSQAKSFNEANFQLGVASNAQGNAQFKIGVYTYSASENIDRVLFYTFGHQSVSFYAGSQTMVLDEDVYSQVREAVLEKLGSNAVNLVDDITI</sequence>
<comment type="caution">
    <text evidence="1">The sequence shown here is derived from an EMBL/GenBank/DDBJ whole genome shotgun (WGS) entry which is preliminary data.</text>
</comment>
<dbReference type="EMBL" id="JAPEVG010000115">
    <property type="protein sequence ID" value="KAJ8482406.1"/>
    <property type="molecule type" value="Genomic_DNA"/>
</dbReference>
<keyword evidence="2" id="KW-1185">Reference proteome</keyword>
<evidence type="ECO:0000313" key="1">
    <source>
        <dbReference type="EMBL" id="KAJ8482406.1"/>
    </source>
</evidence>
<gene>
    <name evidence="1" type="ORF">ONZ51_g5373</name>
</gene>
<reference evidence="1" key="1">
    <citation type="submission" date="2022-11" db="EMBL/GenBank/DDBJ databases">
        <title>Genome Sequence of Cubamyces cubensis.</title>
        <authorList>
            <person name="Buettner E."/>
        </authorList>
    </citation>
    <scope>NUCLEOTIDE SEQUENCE</scope>
    <source>
        <strain evidence="1">MPL-01</strain>
    </source>
</reference>
<accession>A0AAD7TWD0</accession>
<proteinExistence type="predicted"/>
<evidence type="ECO:0000313" key="2">
    <source>
        <dbReference type="Proteomes" id="UP001215151"/>
    </source>
</evidence>